<accession>A0A917ZSM0</accession>
<evidence type="ECO:0000313" key="3">
    <source>
        <dbReference type="Proteomes" id="UP000641932"/>
    </source>
</evidence>
<feature type="compositionally biased region" description="Low complexity" evidence="1">
    <location>
        <begin position="116"/>
        <end position="126"/>
    </location>
</feature>
<evidence type="ECO:0000313" key="2">
    <source>
        <dbReference type="EMBL" id="GGO89056.1"/>
    </source>
</evidence>
<feature type="region of interest" description="Disordered" evidence="1">
    <location>
        <begin position="109"/>
        <end position="136"/>
    </location>
</feature>
<organism evidence="2 3">
    <name type="scientific">Wenjunlia tyrosinilytica</name>
    <dbReference type="NCBI Taxonomy" id="1544741"/>
    <lineage>
        <taxon>Bacteria</taxon>
        <taxon>Bacillati</taxon>
        <taxon>Actinomycetota</taxon>
        <taxon>Actinomycetes</taxon>
        <taxon>Kitasatosporales</taxon>
        <taxon>Streptomycetaceae</taxon>
        <taxon>Wenjunlia</taxon>
    </lineage>
</organism>
<protein>
    <submittedName>
        <fullName evidence="2">Uncharacterized protein</fullName>
    </submittedName>
</protein>
<keyword evidence="3" id="KW-1185">Reference proteome</keyword>
<comment type="caution">
    <text evidence="2">The sequence shown here is derived from an EMBL/GenBank/DDBJ whole genome shotgun (WGS) entry which is preliminary data.</text>
</comment>
<gene>
    <name evidence="2" type="ORF">GCM10012280_31310</name>
</gene>
<dbReference type="EMBL" id="BMMS01000012">
    <property type="protein sequence ID" value="GGO89056.1"/>
    <property type="molecule type" value="Genomic_DNA"/>
</dbReference>
<reference evidence="2" key="1">
    <citation type="journal article" date="2014" name="Int. J. Syst. Evol. Microbiol.">
        <title>Complete genome sequence of Corynebacterium casei LMG S-19264T (=DSM 44701T), isolated from a smear-ripened cheese.</title>
        <authorList>
            <consortium name="US DOE Joint Genome Institute (JGI-PGF)"/>
            <person name="Walter F."/>
            <person name="Albersmeier A."/>
            <person name="Kalinowski J."/>
            <person name="Ruckert C."/>
        </authorList>
    </citation>
    <scope>NUCLEOTIDE SEQUENCE</scope>
    <source>
        <strain evidence="2">CGMCC 4.7201</strain>
    </source>
</reference>
<dbReference type="RefSeq" id="WP_189132275.1">
    <property type="nucleotide sequence ID" value="NZ_BMMS01000012.1"/>
</dbReference>
<dbReference type="AlphaFoldDB" id="A0A917ZSM0"/>
<evidence type="ECO:0000256" key="1">
    <source>
        <dbReference type="SAM" id="MobiDB-lite"/>
    </source>
</evidence>
<name>A0A917ZSM0_9ACTN</name>
<reference evidence="2" key="2">
    <citation type="submission" date="2020-09" db="EMBL/GenBank/DDBJ databases">
        <authorList>
            <person name="Sun Q."/>
            <person name="Zhou Y."/>
        </authorList>
    </citation>
    <scope>NUCLEOTIDE SEQUENCE</scope>
    <source>
        <strain evidence="2">CGMCC 4.7201</strain>
    </source>
</reference>
<dbReference type="Proteomes" id="UP000641932">
    <property type="component" value="Unassembled WGS sequence"/>
</dbReference>
<proteinExistence type="predicted"/>
<sequence>MRARFLVLGPVSVTEGDEVVVPRPSKPTTLPAAMLLRPVSAVSAVCAFCAVCADFLARALRGARPSGPPPAGTGAEPGPSIRRLEQAILRRAELAPPTCGLAPPSVAGAATGGAGATAVPGGPSTAKACDPHHPAA</sequence>